<proteinExistence type="predicted"/>
<keyword evidence="2" id="KW-0418">Kinase</keyword>
<gene>
    <name evidence="2" type="ORF">C2G38_2125748</name>
</gene>
<dbReference type="Pfam" id="PF07714">
    <property type="entry name" value="PK_Tyr_Ser-Thr"/>
    <property type="match status" value="1"/>
</dbReference>
<accession>A0A397U442</accession>
<dbReference type="STRING" id="44941.A0A397U442"/>
<keyword evidence="3" id="KW-1185">Reference proteome</keyword>
<comment type="caution">
    <text evidence="2">The sequence shown here is derived from an EMBL/GenBank/DDBJ whole genome shotgun (WGS) entry which is preliminary data.</text>
</comment>
<dbReference type="PROSITE" id="PS50011">
    <property type="entry name" value="PROTEIN_KINASE_DOM"/>
    <property type="match status" value="1"/>
</dbReference>
<dbReference type="GO" id="GO:0004672">
    <property type="term" value="F:protein kinase activity"/>
    <property type="evidence" value="ECO:0007669"/>
    <property type="project" value="InterPro"/>
</dbReference>
<dbReference type="InterPro" id="IPR000719">
    <property type="entry name" value="Prot_kinase_dom"/>
</dbReference>
<dbReference type="PANTHER" id="PTHR45756:SF1">
    <property type="entry name" value="PROTEIN KINASE DOMAIN CONTAINING PROTEIN"/>
    <property type="match status" value="1"/>
</dbReference>
<feature type="domain" description="Protein kinase" evidence="1">
    <location>
        <begin position="1"/>
        <end position="107"/>
    </location>
</feature>
<dbReference type="AlphaFoldDB" id="A0A397U442"/>
<reference evidence="2 3" key="1">
    <citation type="submission" date="2018-06" db="EMBL/GenBank/DDBJ databases">
        <title>Comparative genomics reveals the genomic features of Rhizophagus irregularis, R. cerebriforme, R. diaphanum and Gigaspora rosea, and their symbiotic lifestyle signature.</title>
        <authorList>
            <person name="Morin E."/>
            <person name="San Clemente H."/>
            <person name="Chen E.C.H."/>
            <person name="De La Providencia I."/>
            <person name="Hainaut M."/>
            <person name="Kuo A."/>
            <person name="Kohler A."/>
            <person name="Murat C."/>
            <person name="Tang N."/>
            <person name="Roy S."/>
            <person name="Loubradou J."/>
            <person name="Henrissat B."/>
            <person name="Grigoriev I.V."/>
            <person name="Corradi N."/>
            <person name="Roux C."/>
            <person name="Martin F.M."/>
        </authorList>
    </citation>
    <scope>NUCLEOTIDE SEQUENCE [LARGE SCALE GENOMIC DNA]</scope>
    <source>
        <strain evidence="2 3">DAOM 194757</strain>
    </source>
</reference>
<dbReference type="Proteomes" id="UP000266673">
    <property type="component" value="Unassembled WGS sequence"/>
</dbReference>
<sequence>MKSEPNEIYGVLPYIAPEVLMKEPYTKASDIYSFGMIMLEIFTGRRPYHDTSHDEDLAIKICLGSKPEIKCEVPQLFLALINKCLDDEAQYRPTAEKLVCILKKCLLDLNDEKTKLYKQVEAIKNSAINSSIDYQTHEQAIYTGRRLYFPKLYNS</sequence>
<organism evidence="2 3">
    <name type="scientific">Gigaspora rosea</name>
    <dbReference type="NCBI Taxonomy" id="44941"/>
    <lineage>
        <taxon>Eukaryota</taxon>
        <taxon>Fungi</taxon>
        <taxon>Fungi incertae sedis</taxon>
        <taxon>Mucoromycota</taxon>
        <taxon>Glomeromycotina</taxon>
        <taxon>Glomeromycetes</taxon>
        <taxon>Diversisporales</taxon>
        <taxon>Gigasporaceae</taxon>
        <taxon>Gigaspora</taxon>
    </lineage>
</organism>
<dbReference type="EMBL" id="QKWP01002777">
    <property type="protein sequence ID" value="RIB02193.1"/>
    <property type="molecule type" value="Genomic_DNA"/>
</dbReference>
<evidence type="ECO:0000313" key="2">
    <source>
        <dbReference type="EMBL" id="RIB02193.1"/>
    </source>
</evidence>
<evidence type="ECO:0000259" key="1">
    <source>
        <dbReference type="PROSITE" id="PS50011"/>
    </source>
</evidence>
<dbReference type="SUPFAM" id="SSF56112">
    <property type="entry name" value="Protein kinase-like (PK-like)"/>
    <property type="match status" value="1"/>
</dbReference>
<dbReference type="InterPro" id="IPR053215">
    <property type="entry name" value="TKL_Ser/Thr_kinase"/>
</dbReference>
<name>A0A397U442_9GLOM</name>
<dbReference type="GO" id="GO:0005524">
    <property type="term" value="F:ATP binding"/>
    <property type="evidence" value="ECO:0007669"/>
    <property type="project" value="InterPro"/>
</dbReference>
<dbReference type="Gene3D" id="1.10.510.10">
    <property type="entry name" value="Transferase(Phosphotransferase) domain 1"/>
    <property type="match status" value="1"/>
</dbReference>
<dbReference type="OrthoDB" id="4062651at2759"/>
<dbReference type="InterPro" id="IPR001245">
    <property type="entry name" value="Ser-Thr/Tyr_kinase_cat_dom"/>
</dbReference>
<feature type="non-terminal residue" evidence="2">
    <location>
        <position position="155"/>
    </location>
</feature>
<dbReference type="PANTHER" id="PTHR45756">
    <property type="entry name" value="PALMITOYLTRANSFERASE"/>
    <property type="match status" value="1"/>
</dbReference>
<keyword evidence="2" id="KW-0808">Transferase</keyword>
<evidence type="ECO:0000313" key="3">
    <source>
        <dbReference type="Proteomes" id="UP000266673"/>
    </source>
</evidence>
<dbReference type="InterPro" id="IPR011009">
    <property type="entry name" value="Kinase-like_dom_sf"/>
</dbReference>
<protein>
    <submittedName>
        <fullName evidence="2">Kinase-like domain-containing protein</fullName>
    </submittedName>
</protein>